<gene>
    <name evidence="1" type="ORF">CLV58_12136</name>
</gene>
<keyword evidence="2" id="KW-1185">Reference proteome</keyword>
<proteinExistence type="predicted"/>
<dbReference type="Proteomes" id="UP000238375">
    <property type="component" value="Unassembled WGS sequence"/>
</dbReference>
<evidence type="ECO:0000313" key="1">
    <source>
        <dbReference type="EMBL" id="PRY32536.1"/>
    </source>
</evidence>
<comment type="caution">
    <text evidence="1">The sequence shown here is derived from an EMBL/GenBank/DDBJ whole genome shotgun (WGS) entry which is preliminary data.</text>
</comment>
<evidence type="ECO:0000313" key="2">
    <source>
        <dbReference type="Proteomes" id="UP000238375"/>
    </source>
</evidence>
<protein>
    <submittedName>
        <fullName evidence="1">Uncharacterized protein</fullName>
    </submittedName>
</protein>
<accession>A0A2T0SGJ7</accession>
<dbReference type="EMBL" id="PVTE01000021">
    <property type="protein sequence ID" value="PRY32536.1"/>
    <property type="molecule type" value="Genomic_DNA"/>
</dbReference>
<dbReference type="RefSeq" id="WP_106139757.1">
    <property type="nucleotide sequence ID" value="NZ_PVTE01000021.1"/>
</dbReference>
<name>A0A2T0SGJ7_9BACT</name>
<dbReference type="OrthoDB" id="886035at2"/>
<sequence>MKVDQEITDIIPAMKRGKINSYRPEDIRRWGVARFLQATTVDEPFFGVFPEFTEAENKAMDALLAEGDKGSV</sequence>
<organism evidence="1 2">
    <name type="scientific">Spirosoma oryzae</name>
    <dbReference type="NCBI Taxonomy" id="1469603"/>
    <lineage>
        <taxon>Bacteria</taxon>
        <taxon>Pseudomonadati</taxon>
        <taxon>Bacteroidota</taxon>
        <taxon>Cytophagia</taxon>
        <taxon>Cytophagales</taxon>
        <taxon>Cytophagaceae</taxon>
        <taxon>Spirosoma</taxon>
    </lineage>
</organism>
<dbReference type="AlphaFoldDB" id="A0A2T0SGJ7"/>
<reference evidence="1 2" key="1">
    <citation type="submission" date="2018-03" db="EMBL/GenBank/DDBJ databases">
        <title>Genomic Encyclopedia of Archaeal and Bacterial Type Strains, Phase II (KMG-II): from individual species to whole genera.</title>
        <authorList>
            <person name="Goeker M."/>
        </authorList>
    </citation>
    <scope>NUCLEOTIDE SEQUENCE [LARGE SCALE GENOMIC DNA]</scope>
    <source>
        <strain evidence="1 2">DSM 28354</strain>
    </source>
</reference>